<evidence type="ECO:0000259" key="3">
    <source>
        <dbReference type="PROSITE" id="PS50211"/>
    </source>
</evidence>
<dbReference type="Gene3D" id="3.40.50.11500">
    <property type="match status" value="1"/>
</dbReference>
<dbReference type="AlphaFoldDB" id="A0AAU9IEY4"/>
<protein>
    <recommendedName>
        <fullName evidence="3">UDENN domain-containing protein</fullName>
    </recommendedName>
</protein>
<organism evidence="4 5">
    <name type="scientific">Blepharisma stoltei</name>
    <dbReference type="NCBI Taxonomy" id="1481888"/>
    <lineage>
        <taxon>Eukaryota</taxon>
        <taxon>Sar</taxon>
        <taxon>Alveolata</taxon>
        <taxon>Ciliophora</taxon>
        <taxon>Postciliodesmatophora</taxon>
        <taxon>Heterotrichea</taxon>
        <taxon>Heterotrichida</taxon>
        <taxon>Blepharismidae</taxon>
        <taxon>Blepharisma</taxon>
    </lineage>
</organism>
<evidence type="ECO:0000256" key="2">
    <source>
        <dbReference type="SAM" id="MobiDB-lite"/>
    </source>
</evidence>
<dbReference type="InterPro" id="IPR037516">
    <property type="entry name" value="Tripartite_DENN"/>
</dbReference>
<accession>A0AAU9IEY4</accession>
<dbReference type="PANTHER" id="PTHR15288">
    <property type="entry name" value="DENN DOMAIN-CONTAINING PROTEIN 2"/>
    <property type="match status" value="1"/>
</dbReference>
<dbReference type="Proteomes" id="UP001162131">
    <property type="component" value="Unassembled WGS sequence"/>
</dbReference>
<reference evidence="4" key="1">
    <citation type="submission" date="2021-09" db="EMBL/GenBank/DDBJ databases">
        <authorList>
            <consortium name="AG Swart"/>
            <person name="Singh M."/>
            <person name="Singh A."/>
            <person name="Seah K."/>
            <person name="Emmerich C."/>
        </authorList>
    </citation>
    <scope>NUCLEOTIDE SEQUENCE</scope>
    <source>
        <strain evidence="4">ATCC30299</strain>
    </source>
</reference>
<dbReference type="InterPro" id="IPR001194">
    <property type="entry name" value="cDENN_dom"/>
</dbReference>
<feature type="domain" description="UDENN" evidence="3">
    <location>
        <begin position="145"/>
        <end position="571"/>
    </location>
</feature>
<sequence length="571" mass="65819">MEGDRKEYWKNKYRQLSREYHQLENEHNLLKQNYELSLQGRLQDAEQIKSLRRETKKLKKMLRNSQELSPPELSSQAINDFAKTIFTRRPNINSLFSTLRGEDHNSPISSPSGLTPIHKMSDKPSPANADEGIADAYSDPGIYEAFFLVGVTKSDLGNPNVKPSILFEYPEESSSISDAIRHVIPDFCFPSQIEMTQLTFAKSSEYASILFSQASNRRPNCYIFTLRSEEYEDIDVWRGIPNYSKDALYILCVQIDDIEMGENNELGWLVPKCYCIASYIPIFELHFEILFSLLKLKGMSRSENPIESLPLICENEVELLRYYWECDEIHPGKEISIQVGLIEIWYCCGDLSTIDVPWLCIPLFSSLTLQDFLWLIFALAQEKSIVFVSENLGLVTSCVLGALAMLRPLKWSNVTIPILPDSLVELLDSPVPIITGIQNISWRIRHDLVNTIFVMLDEPKINQRVQGGRTVVHDVIEPQALELRNTIKDTYKCFENNKYIFNPKEAQKEASLEIYQSFNLFWSEIINNSLDSSDPKEQLESLKAVFPKGDWNFLELITKTQMFINYFQNNY</sequence>
<name>A0AAU9IEY4_9CILI</name>
<dbReference type="EMBL" id="CAJZBQ010000002">
    <property type="protein sequence ID" value="CAG9310299.1"/>
    <property type="molecule type" value="Genomic_DNA"/>
</dbReference>
<evidence type="ECO:0000313" key="5">
    <source>
        <dbReference type="Proteomes" id="UP001162131"/>
    </source>
</evidence>
<feature type="region of interest" description="Disordered" evidence="2">
    <location>
        <begin position="103"/>
        <end position="127"/>
    </location>
</feature>
<keyword evidence="5" id="KW-1185">Reference proteome</keyword>
<dbReference type="PANTHER" id="PTHR15288:SF0">
    <property type="entry name" value="UDENN DOMAIN-CONTAINING PROTEIN"/>
    <property type="match status" value="1"/>
</dbReference>
<evidence type="ECO:0000256" key="1">
    <source>
        <dbReference type="SAM" id="Coils"/>
    </source>
</evidence>
<comment type="caution">
    <text evidence="4">The sequence shown here is derived from an EMBL/GenBank/DDBJ whole genome shotgun (WGS) entry which is preliminary data.</text>
</comment>
<dbReference type="InterPro" id="IPR051942">
    <property type="entry name" value="DENN_domain_containing_2"/>
</dbReference>
<dbReference type="SMART" id="SM00799">
    <property type="entry name" value="DENN"/>
    <property type="match status" value="1"/>
</dbReference>
<keyword evidence="1" id="KW-0175">Coiled coil</keyword>
<gene>
    <name evidence="4" type="ORF">BSTOLATCC_MIC1152</name>
</gene>
<dbReference type="PROSITE" id="PS50211">
    <property type="entry name" value="DENN"/>
    <property type="match status" value="1"/>
</dbReference>
<feature type="coiled-coil region" evidence="1">
    <location>
        <begin position="6"/>
        <end position="68"/>
    </location>
</feature>
<proteinExistence type="predicted"/>
<dbReference type="Pfam" id="PF02141">
    <property type="entry name" value="DENN"/>
    <property type="match status" value="1"/>
</dbReference>
<evidence type="ECO:0000313" key="4">
    <source>
        <dbReference type="EMBL" id="CAG9310299.1"/>
    </source>
</evidence>
<dbReference type="InterPro" id="IPR043153">
    <property type="entry name" value="DENN_C"/>
</dbReference>
<dbReference type="Gene3D" id="3.30.450.200">
    <property type="match status" value="1"/>
</dbReference>